<dbReference type="Proteomes" id="UP000187209">
    <property type="component" value="Unassembled WGS sequence"/>
</dbReference>
<evidence type="ECO:0008006" key="4">
    <source>
        <dbReference type="Google" id="ProtNLM"/>
    </source>
</evidence>
<evidence type="ECO:0000256" key="1">
    <source>
        <dbReference type="SAM" id="Phobius"/>
    </source>
</evidence>
<feature type="transmembrane region" description="Helical" evidence="1">
    <location>
        <begin position="76"/>
        <end position="95"/>
    </location>
</feature>
<keyword evidence="3" id="KW-1185">Reference proteome</keyword>
<feature type="transmembrane region" description="Helical" evidence="1">
    <location>
        <begin position="259"/>
        <end position="281"/>
    </location>
</feature>
<feature type="transmembrane region" description="Helical" evidence="1">
    <location>
        <begin position="46"/>
        <end position="64"/>
    </location>
</feature>
<name>A0A1R2BQM8_9CILI</name>
<organism evidence="2 3">
    <name type="scientific">Stentor coeruleus</name>
    <dbReference type="NCBI Taxonomy" id="5963"/>
    <lineage>
        <taxon>Eukaryota</taxon>
        <taxon>Sar</taxon>
        <taxon>Alveolata</taxon>
        <taxon>Ciliophora</taxon>
        <taxon>Postciliodesmatophora</taxon>
        <taxon>Heterotrichea</taxon>
        <taxon>Heterotrichida</taxon>
        <taxon>Stentoridae</taxon>
        <taxon>Stentor</taxon>
    </lineage>
</organism>
<reference evidence="2 3" key="1">
    <citation type="submission" date="2016-11" db="EMBL/GenBank/DDBJ databases">
        <title>The macronuclear genome of Stentor coeruleus: a giant cell with tiny introns.</title>
        <authorList>
            <person name="Slabodnick M."/>
            <person name="Ruby J.G."/>
            <person name="Reiff S.B."/>
            <person name="Swart E.C."/>
            <person name="Gosai S."/>
            <person name="Prabakaran S."/>
            <person name="Witkowska E."/>
            <person name="Larue G.E."/>
            <person name="Fisher S."/>
            <person name="Freeman R.M."/>
            <person name="Gunawardena J."/>
            <person name="Chu W."/>
            <person name="Stover N.A."/>
            <person name="Gregory B.D."/>
            <person name="Nowacki M."/>
            <person name="Derisi J."/>
            <person name="Roy S.W."/>
            <person name="Marshall W.F."/>
            <person name="Sood P."/>
        </authorList>
    </citation>
    <scope>NUCLEOTIDE SEQUENCE [LARGE SCALE GENOMIC DNA]</scope>
    <source>
        <strain evidence="2">WM001</strain>
    </source>
</reference>
<evidence type="ECO:0000313" key="2">
    <source>
        <dbReference type="EMBL" id="OMJ78895.1"/>
    </source>
</evidence>
<keyword evidence="1" id="KW-0812">Transmembrane</keyword>
<comment type="caution">
    <text evidence="2">The sequence shown here is derived from an EMBL/GenBank/DDBJ whole genome shotgun (WGS) entry which is preliminary data.</text>
</comment>
<gene>
    <name evidence="2" type="ORF">SteCoe_21207</name>
</gene>
<keyword evidence="1" id="KW-0472">Membrane</keyword>
<dbReference type="EMBL" id="MPUH01000498">
    <property type="protein sequence ID" value="OMJ78895.1"/>
    <property type="molecule type" value="Genomic_DNA"/>
</dbReference>
<evidence type="ECO:0000313" key="3">
    <source>
        <dbReference type="Proteomes" id="UP000187209"/>
    </source>
</evidence>
<sequence>MKRKITPQASKTQPLPPPKSWFKSTFLYFLSDGPEDPKHQGELHSFLSYIFMIIFCSAILVYFSNPSNYYPTTKQLILGTWLFIYTLILFFSRYIGERKFYLGQIAVYDMFWQCNVSLVLSSLGAFLGKRDIVGACVVSIALDQSMWWVDIATYITMGKFGIGVAKYITWPQTTWPRIVTATHHLWFIPLCAYLNDGLPWNSIELSIVLVAVMSVISRYFIPFEIPFRGSMKYMNINCSYECWKDVKIWVLHLADHKHFFYGFCLLNFAWDVGNIVCFILIKFMIDR</sequence>
<protein>
    <recommendedName>
        <fullName evidence="4">Glycerophosphocholine acyltransferase 1</fullName>
    </recommendedName>
</protein>
<dbReference type="AlphaFoldDB" id="A0A1R2BQM8"/>
<dbReference type="OrthoDB" id="17763at2759"/>
<accession>A0A1R2BQM8</accession>
<keyword evidence="1" id="KW-1133">Transmembrane helix</keyword>
<proteinExistence type="predicted"/>
<feature type="transmembrane region" description="Helical" evidence="1">
    <location>
        <begin position="203"/>
        <end position="221"/>
    </location>
</feature>